<dbReference type="InterPro" id="IPR003660">
    <property type="entry name" value="HAMP_dom"/>
</dbReference>
<dbReference type="GO" id="GO:0007165">
    <property type="term" value="P:signal transduction"/>
    <property type="evidence" value="ECO:0007669"/>
    <property type="project" value="UniProtKB-KW"/>
</dbReference>
<evidence type="ECO:0000313" key="9">
    <source>
        <dbReference type="Proteomes" id="UP000254512"/>
    </source>
</evidence>
<dbReference type="PANTHER" id="PTHR32089:SF120">
    <property type="entry name" value="METHYL-ACCEPTING CHEMOTAXIS PROTEIN TLPQ"/>
    <property type="match status" value="1"/>
</dbReference>
<dbReference type="GO" id="GO:0016020">
    <property type="term" value="C:membrane"/>
    <property type="evidence" value="ECO:0007669"/>
    <property type="project" value="UniProtKB-SubCell"/>
</dbReference>
<dbReference type="InterPro" id="IPR004090">
    <property type="entry name" value="Chemotax_Me-accpt_rcpt"/>
</dbReference>
<dbReference type="CDD" id="cd06225">
    <property type="entry name" value="HAMP"/>
    <property type="match status" value="1"/>
</dbReference>
<organism evidence="8 9">
    <name type="scientific">Grimontia hollisae</name>
    <name type="common">Vibrio hollisae</name>
    <dbReference type="NCBI Taxonomy" id="673"/>
    <lineage>
        <taxon>Bacteria</taxon>
        <taxon>Pseudomonadati</taxon>
        <taxon>Pseudomonadota</taxon>
        <taxon>Gammaproteobacteria</taxon>
        <taxon>Vibrionales</taxon>
        <taxon>Vibrionaceae</taxon>
        <taxon>Grimontia</taxon>
    </lineage>
</organism>
<dbReference type="GO" id="GO:0004888">
    <property type="term" value="F:transmembrane signaling receptor activity"/>
    <property type="evidence" value="ECO:0007669"/>
    <property type="project" value="InterPro"/>
</dbReference>
<evidence type="ECO:0000313" key="8">
    <source>
        <dbReference type="EMBL" id="STO56196.1"/>
    </source>
</evidence>
<keyword evidence="5" id="KW-0812">Transmembrane</keyword>
<keyword evidence="5" id="KW-1133">Transmembrane helix</keyword>
<protein>
    <submittedName>
        <fullName evidence="8">Methyl-accepting chemotaxis protein 4</fullName>
    </submittedName>
</protein>
<keyword evidence="2 4" id="KW-0807">Transducer</keyword>
<comment type="similarity">
    <text evidence="3">Belongs to the methyl-accepting chemotaxis (MCP) protein family.</text>
</comment>
<dbReference type="FunFam" id="1.10.287.950:FF:000001">
    <property type="entry name" value="Methyl-accepting chemotaxis sensory transducer"/>
    <property type="match status" value="1"/>
</dbReference>
<accession>A0A377HJ96</accession>
<dbReference type="Gene3D" id="1.10.287.950">
    <property type="entry name" value="Methyl-accepting chemotaxis protein"/>
    <property type="match status" value="1"/>
</dbReference>
<feature type="domain" description="Methyl-accepting transducer" evidence="6">
    <location>
        <begin position="269"/>
        <end position="505"/>
    </location>
</feature>
<dbReference type="Pfam" id="PF00015">
    <property type="entry name" value="MCPsignal"/>
    <property type="match status" value="1"/>
</dbReference>
<dbReference type="PROSITE" id="PS50111">
    <property type="entry name" value="CHEMOTAXIS_TRANSDUC_2"/>
    <property type="match status" value="1"/>
</dbReference>
<dbReference type="STRING" id="673.AL542_11960"/>
<reference evidence="8 9" key="1">
    <citation type="submission" date="2018-06" db="EMBL/GenBank/DDBJ databases">
        <authorList>
            <consortium name="Pathogen Informatics"/>
            <person name="Doyle S."/>
        </authorList>
    </citation>
    <scope>NUCLEOTIDE SEQUENCE [LARGE SCALE GENOMIC DNA]</scope>
    <source>
        <strain evidence="8 9">NCTC11645</strain>
    </source>
</reference>
<dbReference type="SUPFAM" id="SSF58104">
    <property type="entry name" value="Methyl-accepting chemotaxis protein (MCP) signaling domain"/>
    <property type="match status" value="1"/>
</dbReference>
<evidence type="ECO:0000256" key="1">
    <source>
        <dbReference type="ARBA" id="ARBA00004370"/>
    </source>
</evidence>
<dbReference type="EMBL" id="UGHD01000002">
    <property type="protein sequence ID" value="STO56196.1"/>
    <property type="molecule type" value="Genomic_DNA"/>
</dbReference>
<name>A0A377HJ96_GRIHO</name>
<dbReference type="PRINTS" id="PR00260">
    <property type="entry name" value="CHEMTRNSDUCR"/>
</dbReference>
<dbReference type="InterPro" id="IPR004089">
    <property type="entry name" value="MCPsignal_dom"/>
</dbReference>
<dbReference type="AlphaFoldDB" id="A0A377HJ96"/>
<dbReference type="PANTHER" id="PTHR32089">
    <property type="entry name" value="METHYL-ACCEPTING CHEMOTAXIS PROTEIN MCPB"/>
    <property type="match status" value="1"/>
</dbReference>
<gene>
    <name evidence="8" type="primary">mcp4_1</name>
    <name evidence="8" type="ORF">NCTC11645_00512</name>
</gene>
<evidence type="ECO:0000256" key="4">
    <source>
        <dbReference type="PROSITE-ProRule" id="PRU00284"/>
    </source>
</evidence>
<proteinExistence type="inferred from homology"/>
<comment type="subcellular location">
    <subcellularLocation>
        <location evidence="1">Membrane</location>
    </subcellularLocation>
</comment>
<dbReference type="GO" id="GO:0006935">
    <property type="term" value="P:chemotaxis"/>
    <property type="evidence" value="ECO:0007669"/>
    <property type="project" value="InterPro"/>
</dbReference>
<evidence type="ECO:0000259" key="6">
    <source>
        <dbReference type="PROSITE" id="PS50111"/>
    </source>
</evidence>
<keyword evidence="5" id="KW-0472">Membrane</keyword>
<dbReference type="Proteomes" id="UP000254512">
    <property type="component" value="Unassembled WGS sequence"/>
</dbReference>
<feature type="transmembrane region" description="Helical" evidence="5">
    <location>
        <begin position="192"/>
        <end position="215"/>
    </location>
</feature>
<dbReference type="PROSITE" id="PS50885">
    <property type="entry name" value="HAMP"/>
    <property type="match status" value="1"/>
</dbReference>
<feature type="transmembrane region" description="Helical" evidence="5">
    <location>
        <begin position="31"/>
        <end position="48"/>
    </location>
</feature>
<feature type="domain" description="HAMP" evidence="7">
    <location>
        <begin position="212"/>
        <end position="264"/>
    </location>
</feature>
<dbReference type="CDD" id="cd11386">
    <property type="entry name" value="MCP_signal"/>
    <property type="match status" value="1"/>
</dbReference>
<evidence type="ECO:0000256" key="3">
    <source>
        <dbReference type="ARBA" id="ARBA00029447"/>
    </source>
</evidence>
<dbReference type="SMART" id="SM00283">
    <property type="entry name" value="MA"/>
    <property type="match status" value="1"/>
</dbReference>
<evidence type="ECO:0000259" key="7">
    <source>
        <dbReference type="PROSITE" id="PS50885"/>
    </source>
</evidence>
<evidence type="ECO:0000256" key="5">
    <source>
        <dbReference type="SAM" id="Phobius"/>
    </source>
</evidence>
<evidence type="ECO:0000256" key="2">
    <source>
        <dbReference type="ARBA" id="ARBA00023224"/>
    </source>
</evidence>
<sequence length="541" mass="59086">MISDSDSSEGSVNRSLTDQHCAANIKLVPKLILLMVFSTLLLVVKQLWDANTFRDSVKEMTEAQSHSLALRSAELAQTLLAKEDGVALLEHVVKQENATSTIDQYIYLVNRQSGQVLAHPTIKRLDGLNLPLENGRLLTEVFRSTPSGFAYHLADEARHGIAVPVGNTDWMAVSSQPDSAAEQYYNAYLMQMAWQTALMIVAFMVILFGASSLMLRQIKCLTNGMRNMAQKNLSIPVVMDCKDEFGALARELEKSRIQLASVIKTQRSSSEELYTIAEVMSVSMDETRESAKEQFSEIDQLASAMSEMTSTVQDVASHARAASQATEVSRQQVANGQQYVSNTISTINKLSEDIRESASVVNQVEERVEKISSVVVTIQGISEQTNLLALNAAIEAARAGEAGRGFAVVADEVRNLAQNTQKATVEIQDMITQLQSSAQKAVGLMEQSVVEAVASVESVSNAGEELNLIVEQICQINDMNFHIATAAEQQASVADEMNQNLTNVRELVEASVTVVTELANTSESMQGNAEQLDLKIKEFAV</sequence>